<accession>A0A812N1K2</accession>
<organism evidence="2 3">
    <name type="scientific">Symbiodinium necroappetens</name>
    <dbReference type="NCBI Taxonomy" id="1628268"/>
    <lineage>
        <taxon>Eukaryota</taxon>
        <taxon>Sar</taxon>
        <taxon>Alveolata</taxon>
        <taxon>Dinophyceae</taxon>
        <taxon>Suessiales</taxon>
        <taxon>Symbiodiniaceae</taxon>
        <taxon>Symbiodinium</taxon>
    </lineage>
</organism>
<feature type="non-terminal residue" evidence="2">
    <location>
        <position position="1"/>
    </location>
</feature>
<dbReference type="AlphaFoldDB" id="A0A812N1K2"/>
<feature type="region of interest" description="Disordered" evidence="1">
    <location>
        <begin position="368"/>
        <end position="483"/>
    </location>
</feature>
<sequence>DGPDGACCPDEPFLQKIREGAGLFVPVREDMNCNAKKLEHCSGFLDEDEQHLIISMLNGSWSDDLSQKAELTHVCSAGCCRDRQESVQKVKKALQIALRMCATPLLYRWKHVSPMAEMVLRGLLIHNLWPYVWRECMREKHDVEVEIPETADDPNLSPAEAQKIRSAKVLQMLESPDCIASFARAVLLVRPLRLYVDFVSLVETVRLHRRLHRKGLLAAGSGTRHDENDLVHMNLQLVTGRRGLQVCVDFLELLRASPDQEENQWNAEVNLDHDSTVPSVLMAMCDAFRRLHACFLGIFVSRLVLAAHVVTGCLQRSALRFRAASETERSSSSDSPDVIVSHDPSSHCGCDISAENENSDVQEHFLEEEAHEQEEEEAAEEDEEVDLHREPTASTTGSAPVPAQGGEDAAAGPDLQAEGSGSGSWIVLPPLSHSQSNGEGSESEADSSHSEVEVGTGLVGPVTRAGGDGDHRDPGPPAPTSLANNRVVVQVRAGRNVTTVSATRETARIAVVVYGSANDVYMKYVLDGNIDDRQKEARFQQVKSLLRDILIELPASSVEIEKMHANTLLDNKVWRQEAKGPSRCQMDTYTTGVSLEHEQLKMACEQQCLGKGRRRTLRLLQTRLCDSSGPNNLGLNVRRKRKSKHLEAADDEHAADVPQPASRNKSMSGSQVGDRRALVEKDSVSRQWQRATAEEKAEYQRQADRMQAAREEVLSQSLSKTELDEHPALRKSQISRLHHARLGHSVQDLSQHPVWDSGLKVAGHNSPLKEEHVLSGLSEEDLQQKHKALFGFDPTVVPNPQRMPTFHRSCRSFCAGLCRCNENFEIVVDLVRAFEQSLQARKLSGEPMVLSVQPIHGEKQWVFLGCVCKRPMLQHVVVHLWARTPEQLSITVKDGAPQISTMHQILETQIRQHVGAGRPRDTFRVEVYFFPDCSCGQIDADLVLYPRDDKFSDSIVLPHDTADPPNYVRRAAPVRGKLPFGIGRPPQKPAKRSATGMKKQKETRGSGSEEEGEAPVSAASAAHDATLDMAPEATNVPSAETRLEADDFAATLPPALARELLAGVSAEESLDNPNAAANASESKKKPHGQLATAAGGGCKFQATLGIIDVGPVLRKGVSCYNCGAVVDKGCLKFTYAFKRNKPARSIHTSCLPQIPKELVQASVATLENLVHGHTRALKPPEASACHEALR</sequence>
<feature type="region of interest" description="Disordered" evidence="1">
    <location>
        <begin position="976"/>
        <end position="1020"/>
    </location>
</feature>
<feature type="compositionally biased region" description="Basic and acidic residues" evidence="1">
    <location>
        <begin position="692"/>
        <end position="713"/>
    </location>
</feature>
<dbReference type="OrthoDB" id="429487at2759"/>
<proteinExistence type="predicted"/>
<feature type="compositionally biased region" description="Polar residues" evidence="1">
    <location>
        <begin position="661"/>
        <end position="671"/>
    </location>
</feature>
<comment type="caution">
    <text evidence="2">The sequence shown here is derived from an EMBL/GenBank/DDBJ whole genome shotgun (WGS) entry which is preliminary data.</text>
</comment>
<evidence type="ECO:0000313" key="3">
    <source>
        <dbReference type="Proteomes" id="UP000601435"/>
    </source>
</evidence>
<keyword evidence="3" id="KW-1185">Reference proteome</keyword>
<evidence type="ECO:0000256" key="1">
    <source>
        <dbReference type="SAM" id="MobiDB-lite"/>
    </source>
</evidence>
<feature type="compositionally biased region" description="Basic and acidic residues" evidence="1">
    <location>
        <begin position="673"/>
        <end position="684"/>
    </location>
</feature>
<name>A0A812N1K2_9DINO</name>
<protein>
    <submittedName>
        <fullName evidence="2">Uncharacterized protein</fullName>
    </submittedName>
</protein>
<dbReference type="Proteomes" id="UP000601435">
    <property type="component" value="Unassembled WGS sequence"/>
</dbReference>
<feature type="region of interest" description="Disordered" evidence="1">
    <location>
        <begin position="326"/>
        <end position="353"/>
    </location>
</feature>
<reference evidence="2" key="1">
    <citation type="submission" date="2021-02" db="EMBL/GenBank/DDBJ databases">
        <authorList>
            <person name="Dougan E. K."/>
            <person name="Rhodes N."/>
            <person name="Thang M."/>
            <person name="Chan C."/>
        </authorList>
    </citation>
    <scope>NUCLEOTIDE SEQUENCE</scope>
</reference>
<gene>
    <name evidence="2" type="ORF">SNEC2469_LOCUS6893</name>
</gene>
<feature type="compositionally biased region" description="Basic and acidic residues" evidence="1">
    <location>
        <begin position="645"/>
        <end position="655"/>
    </location>
</feature>
<dbReference type="EMBL" id="CAJNJA010011889">
    <property type="protein sequence ID" value="CAE7282580.1"/>
    <property type="molecule type" value="Genomic_DNA"/>
</dbReference>
<feature type="non-terminal residue" evidence="2">
    <location>
        <position position="1190"/>
    </location>
</feature>
<feature type="compositionally biased region" description="Low complexity" evidence="1">
    <location>
        <begin position="332"/>
        <end position="343"/>
    </location>
</feature>
<feature type="region of interest" description="Disordered" evidence="1">
    <location>
        <begin position="630"/>
        <end position="727"/>
    </location>
</feature>
<evidence type="ECO:0000313" key="2">
    <source>
        <dbReference type="EMBL" id="CAE7282580.1"/>
    </source>
</evidence>
<feature type="compositionally biased region" description="Acidic residues" evidence="1">
    <location>
        <begin position="369"/>
        <end position="385"/>
    </location>
</feature>